<proteinExistence type="predicted"/>
<dbReference type="Proteomes" id="UP000712281">
    <property type="component" value="Unassembled WGS sequence"/>
</dbReference>
<evidence type="ECO:0000313" key="2">
    <source>
        <dbReference type="Proteomes" id="UP000712281"/>
    </source>
</evidence>
<name>A0A8S9HN05_BRACR</name>
<protein>
    <submittedName>
        <fullName evidence="1">Uncharacterized protein</fullName>
    </submittedName>
</protein>
<dbReference type="AlphaFoldDB" id="A0A8S9HN05"/>
<gene>
    <name evidence="1" type="ORF">F2Q68_00017302</name>
</gene>
<accession>A0A8S9HN05</accession>
<dbReference type="EMBL" id="QGKW02001940">
    <property type="protein sequence ID" value="KAF2558450.1"/>
    <property type="molecule type" value="Genomic_DNA"/>
</dbReference>
<comment type="caution">
    <text evidence="1">The sequence shown here is derived from an EMBL/GenBank/DDBJ whole genome shotgun (WGS) entry which is preliminary data.</text>
</comment>
<organism evidence="1 2">
    <name type="scientific">Brassica cretica</name>
    <name type="common">Mustard</name>
    <dbReference type="NCBI Taxonomy" id="69181"/>
    <lineage>
        <taxon>Eukaryota</taxon>
        <taxon>Viridiplantae</taxon>
        <taxon>Streptophyta</taxon>
        <taxon>Embryophyta</taxon>
        <taxon>Tracheophyta</taxon>
        <taxon>Spermatophyta</taxon>
        <taxon>Magnoliopsida</taxon>
        <taxon>eudicotyledons</taxon>
        <taxon>Gunneridae</taxon>
        <taxon>Pentapetalae</taxon>
        <taxon>rosids</taxon>
        <taxon>malvids</taxon>
        <taxon>Brassicales</taxon>
        <taxon>Brassicaceae</taxon>
        <taxon>Brassiceae</taxon>
        <taxon>Brassica</taxon>
    </lineage>
</organism>
<reference evidence="1" key="1">
    <citation type="submission" date="2019-12" db="EMBL/GenBank/DDBJ databases">
        <title>Genome sequencing and annotation of Brassica cretica.</title>
        <authorList>
            <person name="Studholme D.J."/>
            <person name="Sarris P.F."/>
        </authorList>
    </citation>
    <scope>NUCLEOTIDE SEQUENCE</scope>
    <source>
        <strain evidence="1">PFS-001/15</strain>
        <tissue evidence="1">Leaf</tissue>
    </source>
</reference>
<sequence>MIMETTRLVDQCCCVFVKDQKLEQKTLDGDKALEASQWRMKKKQKNRRRRACGFIDNLFIQ</sequence>
<evidence type="ECO:0000313" key="1">
    <source>
        <dbReference type="EMBL" id="KAF2558450.1"/>
    </source>
</evidence>